<gene>
    <name evidence="3" type="ORF">EVAR_46121_1</name>
</gene>
<proteinExistence type="predicted"/>
<dbReference type="Proteomes" id="UP000299102">
    <property type="component" value="Unassembled WGS sequence"/>
</dbReference>
<name>A0A4C1XTT6_EUMVA</name>
<keyword evidence="4" id="KW-1185">Reference proteome</keyword>
<dbReference type="InterPro" id="IPR007889">
    <property type="entry name" value="HTH_Psq"/>
</dbReference>
<dbReference type="SUPFAM" id="SSF46689">
    <property type="entry name" value="Homeodomain-like"/>
    <property type="match status" value="1"/>
</dbReference>
<evidence type="ECO:0000256" key="1">
    <source>
        <dbReference type="ARBA" id="ARBA00004123"/>
    </source>
</evidence>
<comment type="subcellular location">
    <subcellularLocation>
        <location evidence="1">Nucleus</location>
    </subcellularLocation>
</comment>
<evidence type="ECO:0000259" key="2">
    <source>
        <dbReference type="Pfam" id="PF05225"/>
    </source>
</evidence>
<evidence type="ECO:0000313" key="4">
    <source>
        <dbReference type="Proteomes" id="UP000299102"/>
    </source>
</evidence>
<organism evidence="3 4">
    <name type="scientific">Eumeta variegata</name>
    <name type="common">Bagworm moth</name>
    <name type="synonym">Eumeta japonica</name>
    <dbReference type="NCBI Taxonomy" id="151549"/>
    <lineage>
        <taxon>Eukaryota</taxon>
        <taxon>Metazoa</taxon>
        <taxon>Ecdysozoa</taxon>
        <taxon>Arthropoda</taxon>
        <taxon>Hexapoda</taxon>
        <taxon>Insecta</taxon>
        <taxon>Pterygota</taxon>
        <taxon>Neoptera</taxon>
        <taxon>Endopterygota</taxon>
        <taxon>Lepidoptera</taxon>
        <taxon>Glossata</taxon>
        <taxon>Ditrysia</taxon>
        <taxon>Tineoidea</taxon>
        <taxon>Psychidae</taxon>
        <taxon>Oiketicinae</taxon>
        <taxon>Eumeta</taxon>
    </lineage>
</organism>
<dbReference type="OrthoDB" id="71166at2759"/>
<dbReference type="GO" id="GO:0005634">
    <property type="term" value="C:nucleus"/>
    <property type="evidence" value="ECO:0007669"/>
    <property type="project" value="UniProtKB-SubCell"/>
</dbReference>
<evidence type="ECO:0000313" key="3">
    <source>
        <dbReference type="EMBL" id="GBP65595.1"/>
    </source>
</evidence>
<feature type="domain" description="HTH psq-type" evidence="2">
    <location>
        <begin position="98"/>
        <end position="136"/>
    </location>
</feature>
<dbReference type="EMBL" id="BGZK01000933">
    <property type="protein sequence ID" value="GBP65595.1"/>
    <property type="molecule type" value="Genomic_DNA"/>
</dbReference>
<accession>A0A4C1XTT6</accession>
<comment type="caution">
    <text evidence="3">The sequence shown here is derived from an EMBL/GenBank/DDBJ whole genome shotgun (WGS) entry which is preliminary data.</text>
</comment>
<dbReference type="Gene3D" id="1.10.10.60">
    <property type="entry name" value="Homeodomain-like"/>
    <property type="match status" value="1"/>
</dbReference>
<dbReference type="AlphaFoldDB" id="A0A4C1XTT6"/>
<protein>
    <recommendedName>
        <fullName evidence="2">HTH psq-type domain-containing protein</fullName>
    </recommendedName>
</protein>
<dbReference type="GO" id="GO:0003677">
    <property type="term" value="F:DNA binding"/>
    <property type="evidence" value="ECO:0007669"/>
    <property type="project" value="InterPro"/>
</dbReference>
<dbReference type="Pfam" id="PF05225">
    <property type="entry name" value="HTH_psq"/>
    <property type="match status" value="1"/>
</dbReference>
<reference evidence="3 4" key="1">
    <citation type="journal article" date="2019" name="Commun. Biol.">
        <title>The bagworm genome reveals a unique fibroin gene that provides high tensile strength.</title>
        <authorList>
            <person name="Kono N."/>
            <person name="Nakamura H."/>
            <person name="Ohtoshi R."/>
            <person name="Tomita M."/>
            <person name="Numata K."/>
            <person name="Arakawa K."/>
        </authorList>
    </citation>
    <scope>NUCLEOTIDE SEQUENCE [LARGE SCALE GENOMIC DNA]</scope>
</reference>
<dbReference type="InterPro" id="IPR009057">
    <property type="entry name" value="Homeodomain-like_sf"/>
</dbReference>
<sequence>MRRNIRIVVDSDSVATPPMRVELLVNLRIPCTRHLAVAVTATIQEQQNGYRRLSASFGMAIMRGFCCCGLVTQWCKITFYSGISGTKEKKMPKIPEYTKEALDEALEKINTKAMSSRAVAKKYNIPRATLQFKLKNPNSKPRFGPTPYLTNEEETTIAEWSLHSSKTPRTYAR</sequence>